<sequence>MAGITDYPFRIICKEMGAGVVYSEFVSADGIIRENTKTLNLIRFEKAERPIGIQIFGNNAKTMSQAAKYVVDAFHPDVLDINYGCPVPKITKKGAGSAALRDLCLMDDITAAVVESIPEVPVTVKMRAGWDHQSIIVPEAGERLEKAGVKAITLHPRTTQQRYTKKADWHLIKLLKNSVSIPVIGNGDVCTTDDMMRMFEETGCDAVMVGRAAQGNPWFFQEGKARLEGKPAPPPPSLLDIANMCQRHFDLLLNNRGERIGTNLMRKHFSNYIKGFPGAAAFRQSLVTAPGLIEMKETLARFVDNAQKPELKPVL</sequence>
<dbReference type="GO" id="GO:0000049">
    <property type="term" value="F:tRNA binding"/>
    <property type="evidence" value="ECO:0007669"/>
    <property type="project" value="UniProtKB-KW"/>
</dbReference>
<keyword evidence="3" id="KW-0820">tRNA-binding</keyword>
<name>A0A381SGX7_9ZZZZ</name>
<dbReference type="InterPro" id="IPR024036">
    <property type="entry name" value="tRNA-dHydroUridine_Synthase_C"/>
</dbReference>
<dbReference type="InterPro" id="IPR013785">
    <property type="entry name" value="Aldolase_TIM"/>
</dbReference>
<dbReference type="SUPFAM" id="SSF51395">
    <property type="entry name" value="FMN-linked oxidoreductases"/>
    <property type="match status" value="1"/>
</dbReference>
<comment type="catalytic activity">
    <reaction evidence="10">
        <text>a 5,6-dihydrouridine in tRNA + NADP(+) = a uridine in tRNA + NADPH + H(+)</text>
        <dbReference type="Rhea" id="RHEA:23624"/>
        <dbReference type="Rhea" id="RHEA-COMP:13339"/>
        <dbReference type="Rhea" id="RHEA-COMP:13887"/>
        <dbReference type="ChEBI" id="CHEBI:15378"/>
        <dbReference type="ChEBI" id="CHEBI:57783"/>
        <dbReference type="ChEBI" id="CHEBI:58349"/>
        <dbReference type="ChEBI" id="CHEBI:65315"/>
        <dbReference type="ChEBI" id="CHEBI:74443"/>
    </reaction>
</comment>
<dbReference type="InterPro" id="IPR001269">
    <property type="entry name" value="DUS_fam"/>
</dbReference>
<dbReference type="Gene3D" id="3.20.20.70">
    <property type="entry name" value="Aldolase class I"/>
    <property type="match status" value="1"/>
</dbReference>
<reference evidence="13" key="1">
    <citation type="submission" date="2018-05" db="EMBL/GenBank/DDBJ databases">
        <authorList>
            <person name="Lanie J.A."/>
            <person name="Ng W.-L."/>
            <person name="Kazmierczak K.M."/>
            <person name="Andrzejewski T.M."/>
            <person name="Davidsen T.M."/>
            <person name="Wayne K.J."/>
            <person name="Tettelin H."/>
            <person name="Glass J.I."/>
            <person name="Rusch D."/>
            <person name="Podicherti R."/>
            <person name="Tsui H.-C.T."/>
            <person name="Winkler M.E."/>
        </authorList>
    </citation>
    <scope>NUCLEOTIDE SEQUENCE</scope>
</reference>
<dbReference type="NCBIfam" id="TIGR00737">
    <property type="entry name" value="nifR3_yhdG"/>
    <property type="match status" value="1"/>
</dbReference>
<evidence type="ECO:0000259" key="12">
    <source>
        <dbReference type="Pfam" id="PF01207"/>
    </source>
</evidence>
<dbReference type="InterPro" id="IPR004652">
    <property type="entry name" value="DusB-like"/>
</dbReference>
<keyword evidence="8" id="KW-0694">RNA-binding</keyword>
<protein>
    <recommendedName>
        <fullName evidence="12">DUS-like FMN-binding domain-containing protein</fullName>
    </recommendedName>
</protein>
<comment type="catalytic activity">
    <reaction evidence="11">
        <text>a 5,6-dihydrouridine in tRNA + NAD(+) = a uridine in tRNA + NADH + H(+)</text>
        <dbReference type="Rhea" id="RHEA:54452"/>
        <dbReference type="Rhea" id="RHEA-COMP:13339"/>
        <dbReference type="Rhea" id="RHEA-COMP:13887"/>
        <dbReference type="ChEBI" id="CHEBI:15378"/>
        <dbReference type="ChEBI" id="CHEBI:57540"/>
        <dbReference type="ChEBI" id="CHEBI:57945"/>
        <dbReference type="ChEBI" id="CHEBI:65315"/>
        <dbReference type="ChEBI" id="CHEBI:74443"/>
    </reaction>
</comment>
<dbReference type="GO" id="GO:0017150">
    <property type="term" value="F:tRNA dihydrouridine synthase activity"/>
    <property type="evidence" value="ECO:0007669"/>
    <property type="project" value="InterPro"/>
</dbReference>
<evidence type="ECO:0000256" key="7">
    <source>
        <dbReference type="ARBA" id="ARBA00022857"/>
    </source>
</evidence>
<proteinExistence type="predicted"/>
<evidence type="ECO:0000313" key="13">
    <source>
        <dbReference type="EMBL" id="SVA03226.1"/>
    </source>
</evidence>
<gene>
    <name evidence="13" type="ORF">METZ01_LOCUS56080</name>
</gene>
<comment type="function">
    <text evidence="2">Catalyzes the synthesis of 5,6-dihydrouridine (D), a modified base found in the D-loop of most tRNAs, via the reduction of the C5-C6 double bond in target uridines.</text>
</comment>
<keyword evidence="6" id="KW-0819">tRNA processing</keyword>
<dbReference type="Gene3D" id="1.10.1200.80">
    <property type="entry name" value="Putative flavin oxidoreducatase, domain 2"/>
    <property type="match status" value="1"/>
</dbReference>
<dbReference type="PIRSF" id="PIRSF006621">
    <property type="entry name" value="Dus"/>
    <property type="match status" value="1"/>
</dbReference>
<evidence type="ECO:0000256" key="9">
    <source>
        <dbReference type="ARBA" id="ARBA00023002"/>
    </source>
</evidence>
<dbReference type="InterPro" id="IPR018517">
    <property type="entry name" value="tRNA_hU_synthase_CS"/>
</dbReference>
<evidence type="ECO:0000256" key="6">
    <source>
        <dbReference type="ARBA" id="ARBA00022694"/>
    </source>
</evidence>
<evidence type="ECO:0000256" key="10">
    <source>
        <dbReference type="ARBA" id="ARBA00048205"/>
    </source>
</evidence>
<evidence type="ECO:0000256" key="1">
    <source>
        <dbReference type="ARBA" id="ARBA00001917"/>
    </source>
</evidence>
<dbReference type="GO" id="GO:0050660">
    <property type="term" value="F:flavin adenine dinucleotide binding"/>
    <property type="evidence" value="ECO:0007669"/>
    <property type="project" value="InterPro"/>
</dbReference>
<comment type="cofactor">
    <cofactor evidence="1">
        <name>FMN</name>
        <dbReference type="ChEBI" id="CHEBI:58210"/>
    </cofactor>
</comment>
<dbReference type="CDD" id="cd02801">
    <property type="entry name" value="DUS_like_FMN"/>
    <property type="match status" value="1"/>
</dbReference>
<accession>A0A381SGX7</accession>
<evidence type="ECO:0000256" key="5">
    <source>
        <dbReference type="ARBA" id="ARBA00022643"/>
    </source>
</evidence>
<keyword evidence="4" id="KW-0285">Flavoprotein</keyword>
<keyword evidence="5" id="KW-0288">FMN</keyword>
<keyword evidence="9" id="KW-0560">Oxidoreductase</keyword>
<dbReference type="PROSITE" id="PS01136">
    <property type="entry name" value="UPF0034"/>
    <property type="match status" value="1"/>
</dbReference>
<dbReference type="Pfam" id="PF01207">
    <property type="entry name" value="Dus"/>
    <property type="match status" value="1"/>
</dbReference>
<dbReference type="InterPro" id="IPR035587">
    <property type="entry name" value="DUS-like_FMN-bd"/>
</dbReference>
<dbReference type="AlphaFoldDB" id="A0A381SGX7"/>
<feature type="domain" description="DUS-like FMN-binding" evidence="12">
    <location>
        <begin position="1"/>
        <end position="304"/>
    </location>
</feature>
<dbReference type="PANTHER" id="PTHR45846">
    <property type="entry name" value="TRNA-DIHYDROURIDINE(47) SYNTHASE [NAD(P)(+)]-LIKE"/>
    <property type="match status" value="1"/>
</dbReference>
<evidence type="ECO:0000256" key="2">
    <source>
        <dbReference type="ARBA" id="ARBA00002790"/>
    </source>
</evidence>
<organism evidence="13">
    <name type="scientific">marine metagenome</name>
    <dbReference type="NCBI Taxonomy" id="408172"/>
    <lineage>
        <taxon>unclassified sequences</taxon>
        <taxon>metagenomes</taxon>
        <taxon>ecological metagenomes</taxon>
    </lineage>
</organism>
<keyword evidence="7" id="KW-0521">NADP</keyword>
<evidence type="ECO:0000256" key="8">
    <source>
        <dbReference type="ARBA" id="ARBA00022884"/>
    </source>
</evidence>
<evidence type="ECO:0000256" key="4">
    <source>
        <dbReference type="ARBA" id="ARBA00022630"/>
    </source>
</evidence>
<dbReference type="EMBL" id="UINC01003085">
    <property type="protein sequence ID" value="SVA03226.1"/>
    <property type="molecule type" value="Genomic_DNA"/>
</dbReference>
<dbReference type="PANTHER" id="PTHR45846:SF1">
    <property type="entry name" value="TRNA-DIHYDROURIDINE(47) SYNTHASE [NAD(P)(+)]-LIKE"/>
    <property type="match status" value="1"/>
</dbReference>
<evidence type="ECO:0000256" key="11">
    <source>
        <dbReference type="ARBA" id="ARBA00048802"/>
    </source>
</evidence>
<evidence type="ECO:0000256" key="3">
    <source>
        <dbReference type="ARBA" id="ARBA00022555"/>
    </source>
</evidence>